<dbReference type="KEGG" id="aar:Acear_1159"/>
<dbReference type="FunFam" id="3.40.50.300:FF:000216">
    <property type="entry name" value="Type VII secretion ATPase EccA"/>
    <property type="match status" value="1"/>
</dbReference>
<evidence type="ECO:0000313" key="6">
    <source>
        <dbReference type="EMBL" id="ADL12681.1"/>
    </source>
</evidence>
<dbReference type="InterPro" id="IPR041627">
    <property type="entry name" value="AAA_lid_6"/>
</dbReference>
<keyword evidence="4" id="KW-0175">Coiled coil</keyword>
<dbReference type="Proteomes" id="UP000001661">
    <property type="component" value="Chromosome"/>
</dbReference>
<comment type="similarity">
    <text evidence="1">Belongs to the CbxX/CfxQ family.</text>
</comment>
<dbReference type="AlphaFoldDB" id="D9QQ90"/>
<keyword evidence="3" id="KW-0067">ATP-binding</keyword>
<dbReference type="HOGENOM" id="CLU_008749_1_0_9"/>
<evidence type="ECO:0000256" key="4">
    <source>
        <dbReference type="SAM" id="Coils"/>
    </source>
</evidence>
<sequence length="310" mass="35580">MKKREIIEQIENGKMSITESFRFLNDSSLALKEQQINNNDSKEKLKEVKAKLDRLVGLDKLKRLVDELEAFVKIQQKRQENQLATEPLVMHMVFKGNPGTGKTTIARIFGELFKELGLLSEGHLKEVERADLVGEYIGHTAQKTKDAIEEALGGILFIDEAYSLARGGTRDFGKESIDALVKGMEDNRDDLIVILAGYPREMEEFLETNPGLSSRFPIKVHFDDYTLDELIEIAELMLEEREYELSQTAESKLYKILAKKRQKSGSERGNARTVRNLIERAIRVQAMRVVEKEDIFRKDLMLIQPEDFEE</sequence>
<dbReference type="InterPro" id="IPR050773">
    <property type="entry name" value="CbxX/CfxQ_RuBisCO_ESX"/>
</dbReference>
<name>D9QQ90_ACEAZ</name>
<reference evidence="6 7" key="1">
    <citation type="journal article" date="2010" name="Stand. Genomic Sci.">
        <title>Complete genome sequence of Acetohalobium arabaticum type strain (Z-7288).</title>
        <authorList>
            <person name="Sikorski J."/>
            <person name="Lapidus A."/>
            <person name="Chertkov O."/>
            <person name="Lucas S."/>
            <person name="Copeland A."/>
            <person name="Glavina Del Rio T."/>
            <person name="Nolan M."/>
            <person name="Tice H."/>
            <person name="Cheng J.F."/>
            <person name="Han C."/>
            <person name="Brambilla E."/>
            <person name="Pitluck S."/>
            <person name="Liolios K."/>
            <person name="Ivanova N."/>
            <person name="Mavromatis K."/>
            <person name="Mikhailova N."/>
            <person name="Pati A."/>
            <person name="Bruce D."/>
            <person name="Detter C."/>
            <person name="Tapia R."/>
            <person name="Goodwin L."/>
            <person name="Chen A."/>
            <person name="Palaniappan K."/>
            <person name="Land M."/>
            <person name="Hauser L."/>
            <person name="Chang Y.J."/>
            <person name="Jeffries C.D."/>
            <person name="Rohde M."/>
            <person name="Goker M."/>
            <person name="Spring S."/>
            <person name="Woyke T."/>
            <person name="Bristow J."/>
            <person name="Eisen J.A."/>
            <person name="Markowitz V."/>
            <person name="Hugenholtz P."/>
            <person name="Kyrpides N.C."/>
            <person name="Klenk H.P."/>
        </authorList>
    </citation>
    <scope>NUCLEOTIDE SEQUENCE [LARGE SCALE GENOMIC DNA]</scope>
    <source>
        <strain evidence="7">ATCC 49924 / DSM 5501 / Z-7288</strain>
    </source>
</reference>
<evidence type="ECO:0000256" key="3">
    <source>
        <dbReference type="ARBA" id="ARBA00022840"/>
    </source>
</evidence>
<dbReference type="Gene3D" id="3.40.50.300">
    <property type="entry name" value="P-loop containing nucleotide triphosphate hydrolases"/>
    <property type="match status" value="1"/>
</dbReference>
<organism evidence="6 7">
    <name type="scientific">Acetohalobium arabaticum (strain ATCC 49924 / DSM 5501 / Z-7288)</name>
    <dbReference type="NCBI Taxonomy" id="574087"/>
    <lineage>
        <taxon>Bacteria</taxon>
        <taxon>Bacillati</taxon>
        <taxon>Bacillota</taxon>
        <taxon>Clostridia</taxon>
        <taxon>Halanaerobiales</taxon>
        <taxon>Halobacteroidaceae</taxon>
        <taxon>Acetohalobium</taxon>
    </lineage>
</organism>
<feature type="coiled-coil region" evidence="4">
    <location>
        <begin position="31"/>
        <end position="78"/>
    </location>
</feature>
<dbReference type="GO" id="GO:0016887">
    <property type="term" value="F:ATP hydrolysis activity"/>
    <property type="evidence" value="ECO:0007669"/>
    <property type="project" value="InterPro"/>
</dbReference>
<dbReference type="InterPro" id="IPR003593">
    <property type="entry name" value="AAA+_ATPase"/>
</dbReference>
<dbReference type="InterPro" id="IPR003959">
    <property type="entry name" value="ATPase_AAA_core"/>
</dbReference>
<dbReference type="InterPro" id="IPR000641">
    <property type="entry name" value="CbxX/CfxQ"/>
</dbReference>
<accession>D9QQ90</accession>
<dbReference type="EMBL" id="CP002105">
    <property type="protein sequence ID" value="ADL12681.1"/>
    <property type="molecule type" value="Genomic_DNA"/>
</dbReference>
<dbReference type="Pfam" id="PF17866">
    <property type="entry name" value="AAA_lid_6"/>
    <property type="match status" value="1"/>
</dbReference>
<keyword evidence="7" id="KW-1185">Reference proteome</keyword>
<dbReference type="Gene3D" id="1.10.8.60">
    <property type="match status" value="1"/>
</dbReference>
<dbReference type="SMART" id="SM00382">
    <property type="entry name" value="AAA"/>
    <property type="match status" value="1"/>
</dbReference>
<evidence type="ECO:0000313" key="7">
    <source>
        <dbReference type="Proteomes" id="UP000001661"/>
    </source>
</evidence>
<dbReference type="PANTHER" id="PTHR43392">
    <property type="entry name" value="AAA-TYPE ATPASE FAMILY PROTEIN / ANKYRIN REPEAT FAMILY PROTEIN"/>
    <property type="match status" value="1"/>
</dbReference>
<keyword evidence="2" id="KW-0547">Nucleotide-binding</keyword>
<dbReference type="RefSeq" id="WP_013278127.1">
    <property type="nucleotide sequence ID" value="NC_014378.1"/>
</dbReference>
<dbReference type="eggNOG" id="COG0464">
    <property type="taxonomic scope" value="Bacteria"/>
</dbReference>
<dbReference type="Pfam" id="PF00004">
    <property type="entry name" value="AAA"/>
    <property type="match status" value="1"/>
</dbReference>
<dbReference type="STRING" id="574087.Acear_1159"/>
<dbReference type="SUPFAM" id="SSF52540">
    <property type="entry name" value="P-loop containing nucleoside triphosphate hydrolases"/>
    <property type="match status" value="1"/>
</dbReference>
<dbReference type="PANTHER" id="PTHR43392:SF2">
    <property type="entry name" value="AAA-TYPE ATPASE FAMILY PROTEIN _ ANKYRIN REPEAT FAMILY PROTEIN"/>
    <property type="match status" value="1"/>
</dbReference>
<dbReference type="InterPro" id="IPR027417">
    <property type="entry name" value="P-loop_NTPase"/>
</dbReference>
<dbReference type="PRINTS" id="PR00819">
    <property type="entry name" value="CBXCFQXSUPER"/>
</dbReference>
<gene>
    <name evidence="6" type="ordered locus">Acear_1159</name>
</gene>
<dbReference type="GO" id="GO:0005524">
    <property type="term" value="F:ATP binding"/>
    <property type="evidence" value="ECO:0007669"/>
    <property type="project" value="UniProtKB-KW"/>
</dbReference>
<protein>
    <submittedName>
        <fullName evidence="6">AAA ATPase central domain protein</fullName>
    </submittedName>
</protein>
<feature type="domain" description="AAA+ ATPase" evidence="5">
    <location>
        <begin position="88"/>
        <end position="226"/>
    </location>
</feature>
<proteinExistence type="inferred from homology"/>
<evidence type="ECO:0000256" key="2">
    <source>
        <dbReference type="ARBA" id="ARBA00022741"/>
    </source>
</evidence>
<evidence type="ECO:0000259" key="5">
    <source>
        <dbReference type="SMART" id="SM00382"/>
    </source>
</evidence>
<evidence type="ECO:0000256" key="1">
    <source>
        <dbReference type="ARBA" id="ARBA00010378"/>
    </source>
</evidence>